<reference evidence="1" key="1">
    <citation type="submission" date="2018-02" db="EMBL/GenBank/DDBJ databases">
        <title>Rhizophora mucronata_Transcriptome.</title>
        <authorList>
            <person name="Meera S.P."/>
            <person name="Sreeshan A."/>
            <person name="Augustine A."/>
        </authorList>
    </citation>
    <scope>NUCLEOTIDE SEQUENCE</scope>
    <source>
        <tissue evidence="1">Leaf</tissue>
    </source>
</reference>
<sequence>MHDHHSVFPQDAKKKMLPTPVHVWWNLQILWKNGLLNDQKNNELSTKLFEQDTKQLPRGMAQT</sequence>
<evidence type="ECO:0000313" key="1">
    <source>
        <dbReference type="EMBL" id="MBW82365.1"/>
    </source>
</evidence>
<name>A0A2P2IMC9_RHIMU</name>
<proteinExistence type="predicted"/>
<organism evidence="1">
    <name type="scientific">Rhizophora mucronata</name>
    <name type="common">Asiatic mangrove</name>
    <dbReference type="NCBI Taxonomy" id="61149"/>
    <lineage>
        <taxon>Eukaryota</taxon>
        <taxon>Viridiplantae</taxon>
        <taxon>Streptophyta</taxon>
        <taxon>Embryophyta</taxon>
        <taxon>Tracheophyta</taxon>
        <taxon>Spermatophyta</taxon>
        <taxon>Magnoliopsida</taxon>
        <taxon>eudicotyledons</taxon>
        <taxon>Gunneridae</taxon>
        <taxon>Pentapetalae</taxon>
        <taxon>rosids</taxon>
        <taxon>fabids</taxon>
        <taxon>Malpighiales</taxon>
        <taxon>Rhizophoraceae</taxon>
        <taxon>Rhizophora</taxon>
    </lineage>
</organism>
<dbReference type="EMBL" id="GGEC01001882">
    <property type="protein sequence ID" value="MBW82365.1"/>
    <property type="molecule type" value="Transcribed_RNA"/>
</dbReference>
<protein>
    <submittedName>
        <fullName evidence="1">Uncharacterized protein</fullName>
    </submittedName>
</protein>
<dbReference type="AlphaFoldDB" id="A0A2P2IMC9"/>
<accession>A0A2P2IMC9</accession>